<dbReference type="InterPro" id="IPR036852">
    <property type="entry name" value="Peptidase_S8/S53_dom_sf"/>
</dbReference>
<feature type="active site" description="Charge relay system" evidence="7">
    <location>
        <position position="93"/>
    </location>
</feature>
<dbReference type="Pfam" id="PF00082">
    <property type="entry name" value="Peptidase_S8"/>
    <property type="match status" value="1"/>
</dbReference>
<name>A0ABQ4SUX9_9HYPH</name>
<keyword evidence="5 7" id="KW-0720">Serine protease</keyword>
<dbReference type="Pfam" id="PF01483">
    <property type="entry name" value="P_proprotein"/>
    <property type="match status" value="1"/>
</dbReference>
<dbReference type="SUPFAM" id="SSF49785">
    <property type="entry name" value="Galactose-binding domain-like"/>
    <property type="match status" value="1"/>
</dbReference>
<dbReference type="PANTHER" id="PTHR42884">
    <property type="entry name" value="PROPROTEIN CONVERTASE SUBTILISIN/KEXIN-RELATED"/>
    <property type="match status" value="1"/>
</dbReference>
<feature type="active site" description="Charge relay system" evidence="7">
    <location>
        <position position="299"/>
    </location>
</feature>
<dbReference type="PROSITE" id="PS51829">
    <property type="entry name" value="P_HOMO_B"/>
    <property type="match status" value="1"/>
</dbReference>
<comment type="caution">
    <text evidence="9">The sequence shown here is derived from an EMBL/GenBank/DDBJ whole genome shotgun (WGS) entry which is preliminary data.</text>
</comment>
<reference evidence="9" key="2">
    <citation type="submission" date="2021-08" db="EMBL/GenBank/DDBJ databases">
        <authorList>
            <person name="Tani A."/>
            <person name="Ola A."/>
            <person name="Ogura Y."/>
            <person name="Katsura K."/>
            <person name="Hayashi T."/>
        </authorList>
    </citation>
    <scope>NUCLEOTIDE SEQUENCE</scope>
    <source>
        <strain evidence="9">LMG 23639</strain>
    </source>
</reference>
<dbReference type="InterPro" id="IPR000209">
    <property type="entry name" value="Peptidase_S8/S53_dom"/>
</dbReference>
<dbReference type="Gene3D" id="2.60.120.260">
    <property type="entry name" value="Galactose-binding domain-like"/>
    <property type="match status" value="1"/>
</dbReference>
<evidence type="ECO:0000256" key="3">
    <source>
        <dbReference type="ARBA" id="ARBA00022729"/>
    </source>
</evidence>
<protein>
    <recommendedName>
        <fullName evidence="8">P/Homo B domain-containing protein</fullName>
    </recommendedName>
</protein>
<keyword evidence="3" id="KW-0732">Signal</keyword>
<evidence type="ECO:0000256" key="4">
    <source>
        <dbReference type="ARBA" id="ARBA00022801"/>
    </source>
</evidence>
<sequence>MASNYIPTDPLFDAQWHLRNTGQDIMGLPQASGTYRNDINVTGVWPDYTGKGVVVGVFDDGFQTQHPDLAPNLLLNKFYDLRTHRPGTTDGSHGTATMGLIVAAQNGQGVVGVAYGAKGIGYTSLGPTDTENYIEAAPRALMDGVDVLNNSWGFTNTGNDPFGLRDQQKFFAGAHISLVELGRNGLGTVSMFSAGNDREKFANTLYSPLTNSPYVTVVAAANADGTVSSYSTPGPNVLVAAPGSGNGLYTGRANEVPSIVTTDLLGTAGSNKFKDGDYTNVLDPQPAIERASYGFNGTSAAAPIATGVVALMLEANPSLGYRDVQEILAYSARTPAGVTTWNTNGATDWNGGGHLFNSDLGFGHVDALAAVRLAETWGKQSTFQNLARESALLTAPGGSTVNANDTVKFTASFQEPLRVQHVSVTVEMGRDNYPMDFGELTLSLIGPGGHTATTLMAPTANFSAIPGTRFSYTFDSVQNWGELSTAGPWTLSVTNGSGTQPVDILASITLLGDSVTAGQTFVYTDDYARLGASDASRAVLSAPSVGPHTLNAAAVTGDTVVDLTKHAASIAGVDIRIGDSMKFASLITGDGNDTLVGDASDQIFIAGRGINTITGGGGSDTLHLLRGIADYSLLAAGTTSVLAGSESRDSFTGIAKLQFADGALTLGSNPLVDDVYYARTYADVYAAGAGADAHYADYGWHEGRNPNAFFDTRAYLAAYGDVKAANVDPLTHYDAQGWREGRDPSASFDTSLYLARNADVAAAGVDPLLHYLEYGQAEGRKAIPVVDGAHLSNGFDATFYRLANPDVAAAGVDPLTHWQQHGEAEGRNPNAFFDTRYYLSHNADVAAAGVDPLVHYLQHGWQEGRDPSSHFNTSAYLAQYTDVAAAGADPLLHFLEYGIREGRSGFGDLI</sequence>
<evidence type="ECO:0000256" key="1">
    <source>
        <dbReference type="ARBA" id="ARBA00005325"/>
    </source>
</evidence>
<dbReference type="InterPro" id="IPR011049">
    <property type="entry name" value="Serralysin-like_metalloprot_C"/>
</dbReference>
<keyword evidence="2 7" id="KW-0645">Protease</keyword>
<dbReference type="InterPro" id="IPR023828">
    <property type="entry name" value="Peptidase_S8_Ser-AS"/>
</dbReference>
<organism evidence="9 10">
    <name type="scientific">Methylobacterium jeotgali</name>
    <dbReference type="NCBI Taxonomy" id="381630"/>
    <lineage>
        <taxon>Bacteria</taxon>
        <taxon>Pseudomonadati</taxon>
        <taxon>Pseudomonadota</taxon>
        <taxon>Alphaproteobacteria</taxon>
        <taxon>Hyphomicrobiales</taxon>
        <taxon>Methylobacteriaceae</taxon>
        <taxon>Methylobacterium</taxon>
    </lineage>
</organism>
<dbReference type="SUPFAM" id="SSF52743">
    <property type="entry name" value="Subtilisin-like"/>
    <property type="match status" value="1"/>
</dbReference>
<feature type="domain" description="P/Homo B" evidence="8">
    <location>
        <begin position="372"/>
        <end position="516"/>
    </location>
</feature>
<dbReference type="InterPro" id="IPR008979">
    <property type="entry name" value="Galactose-bd-like_sf"/>
</dbReference>
<evidence type="ECO:0000313" key="10">
    <source>
        <dbReference type="Proteomes" id="UP001055102"/>
    </source>
</evidence>
<dbReference type="PROSITE" id="PS51892">
    <property type="entry name" value="SUBTILASE"/>
    <property type="match status" value="1"/>
</dbReference>
<dbReference type="SUPFAM" id="SSF51120">
    <property type="entry name" value="beta-Roll"/>
    <property type="match status" value="1"/>
</dbReference>
<dbReference type="InterPro" id="IPR015500">
    <property type="entry name" value="Peptidase_S8_subtilisin-rel"/>
</dbReference>
<evidence type="ECO:0000259" key="8">
    <source>
        <dbReference type="PROSITE" id="PS51829"/>
    </source>
</evidence>
<evidence type="ECO:0000256" key="7">
    <source>
        <dbReference type="PROSITE-ProRule" id="PRU01240"/>
    </source>
</evidence>
<evidence type="ECO:0000313" key="9">
    <source>
        <dbReference type="EMBL" id="GJE05663.1"/>
    </source>
</evidence>
<gene>
    <name evidence="9" type="ORF">AOPFMNJM_0967</name>
</gene>
<keyword evidence="6" id="KW-0106">Calcium</keyword>
<evidence type="ECO:0000256" key="2">
    <source>
        <dbReference type="ARBA" id="ARBA00022670"/>
    </source>
</evidence>
<proteinExistence type="inferred from homology"/>
<dbReference type="CDD" id="cd04059">
    <property type="entry name" value="Peptidases_S8_Protein_convertases_Kexins_Furin-like"/>
    <property type="match status" value="1"/>
</dbReference>
<evidence type="ECO:0000256" key="6">
    <source>
        <dbReference type="ARBA" id="ARBA00022837"/>
    </source>
</evidence>
<feature type="active site" description="Charge relay system" evidence="7">
    <location>
        <position position="59"/>
    </location>
</feature>
<accession>A0ABQ4SUX9</accession>
<comment type="similarity">
    <text evidence="1">Belongs to the peptidase S8 family. Furin subfamily.</text>
</comment>
<dbReference type="EMBL" id="BPQR01000015">
    <property type="protein sequence ID" value="GJE05663.1"/>
    <property type="molecule type" value="Genomic_DNA"/>
</dbReference>
<dbReference type="PROSITE" id="PS00138">
    <property type="entry name" value="SUBTILASE_SER"/>
    <property type="match status" value="1"/>
</dbReference>
<keyword evidence="4 7" id="KW-0378">Hydrolase</keyword>
<dbReference type="InterPro" id="IPR034182">
    <property type="entry name" value="Kexin/furin"/>
</dbReference>
<keyword evidence="10" id="KW-1185">Reference proteome</keyword>
<dbReference type="RefSeq" id="WP_238274346.1">
    <property type="nucleotide sequence ID" value="NZ_BPQR01000015.1"/>
</dbReference>
<dbReference type="PANTHER" id="PTHR42884:SF14">
    <property type="entry name" value="NEUROENDOCRINE CONVERTASE 1"/>
    <property type="match status" value="1"/>
</dbReference>
<evidence type="ECO:0000256" key="5">
    <source>
        <dbReference type="ARBA" id="ARBA00022825"/>
    </source>
</evidence>
<dbReference type="Gene3D" id="3.40.50.200">
    <property type="entry name" value="Peptidase S8/S53 domain"/>
    <property type="match status" value="1"/>
</dbReference>
<dbReference type="InterPro" id="IPR002884">
    <property type="entry name" value="P_dom"/>
</dbReference>
<dbReference type="Proteomes" id="UP001055102">
    <property type="component" value="Unassembled WGS sequence"/>
</dbReference>
<dbReference type="PRINTS" id="PR00723">
    <property type="entry name" value="SUBTILISIN"/>
</dbReference>
<dbReference type="Gene3D" id="2.150.10.10">
    <property type="entry name" value="Serralysin-like metalloprotease, C-terminal"/>
    <property type="match status" value="1"/>
</dbReference>
<reference evidence="9" key="1">
    <citation type="journal article" date="2021" name="Front. Microbiol.">
        <title>Comprehensive Comparative Genomics and Phenotyping of Methylobacterium Species.</title>
        <authorList>
            <person name="Alessa O."/>
            <person name="Ogura Y."/>
            <person name="Fujitani Y."/>
            <person name="Takami H."/>
            <person name="Hayashi T."/>
            <person name="Sahin N."/>
            <person name="Tani A."/>
        </authorList>
    </citation>
    <scope>NUCLEOTIDE SEQUENCE</scope>
    <source>
        <strain evidence="9">LMG 23639</strain>
    </source>
</reference>